<dbReference type="InterPro" id="IPR039421">
    <property type="entry name" value="Type_1_exporter"/>
</dbReference>
<dbReference type="GO" id="GO:0005524">
    <property type="term" value="F:ATP binding"/>
    <property type="evidence" value="ECO:0007669"/>
    <property type="project" value="UniProtKB-KW"/>
</dbReference>
<dbReference type="Pfam" id="PF00005">
    <property type="entry name" value="ABC_tran"/>
    <property type="match status" value="2"/>
</dbReference>
<keyword evidence="11" id="KW-1185">Reference proteome</keyword>
<dbReference type="InterPro" id="IPR017871">
    <property type="entry name" value="ABC_transporter-like_CS"/>
</dbReference>
<evidence type="ECO:0000256" key="4">
    <source>
        <dbReference type="ARBA" id="ARBA00022840"/>
    </source>
</evidence>
<dbReference type="RefSeq" id="WP_328956390.1">
    <property type="nucleotide sequence ID" value="NZ_CP108110.1"/>
</dbReference>
<dbReference type="InterPro" id="IPR027417">
    <property type="entry name" value="P-loop_NTPase"/>
</dbReference>
<feature type="transmembrane region" description="Helical" evidence="7">
    <location>
        <begin position="738"/>
        <end position="756"/>
    </location>
</feature>
<dbReference type="PANTHER" id="PTHR24221">
    <property type="entry name" value="ATP-BINDING CASSETTE SUB-FAMILY B"/>
    <property type="match status" value="1"/>
</dbReference>
<feature type="transmembrane region" description="Helical" evidence="7">
    <location>
        <begin position="658"/>
        <end position="676"/>
    </location>
</feature>
<evidence type="ECO:0000256" key="5">
    <source>
        <dbReference type="ARBA" id="ARBA00022989"/>
    </source>
</evidence>
<protein>
    <submittedName>
        <fullName evidence="10">ABC transporter ATP-binding protein/permease</fullName>
    </submittedName>
</protein>
<dbReference type="CDD" id="cd18543">
    <property type="entry name" value="ABC_6TM_Rv0194_D1_like"/>
    <property type="match status" value="1"/>
</dbReference>
<feature type="domain" description="ABC transporter" evidence="8">
    <location>
        <begin position="940"/>
        <end position="1171"/>
    </location>
</feature>
<dbReference type="EMBL" id="CP108110">
    <property type="protein sequence ID" value="WUQ85655.1"/>
    <property type="molecule type" value="Genomic_DNA"/>
</dbReference>
<dbReference type="Gene3D" id="1.20.1560.10">
    <property type="entry name" value="ABC transporter type 1, transmembrane domain"/>
    <property type="match status" value="2"/>
</dbReference>
<feature type="domain" description="ABC transporter" evidence="8">
    <location>
        <begin position="341"/>
        <end position="575"/>
    </location>
</feature>
<dbReference type="InterPro" id="IPR003439">
    <property type="entry name" value="ABC_transporter-like_ATP-bd"/>
</dbReference>
<dbReference type="SUPFAM" id="SSF90123">
    <property type="entry name" value="ABC transporter transmembrane region"/>
    <property type="match status" value="2"/>
</dbReference>
<evidence type="ECO:0000259" key="9">
    <source>
        <dbReference type="PROSITE" id="PS50929"/>
    </source>
</evidence>
<feature type="domain" description="ABC transmembrane type-1" evidence="9">
    <location>
        <begin position="26"/>
        <end position="306"/>
    </location>
</feature>
<gene>
    <name evidence="10" type="ORF">OHA16_23420</name>
</gene>
<keyword evidence="2 7" id="KW-0812">Transmembrane</keyword>
<accession>A0ABZ1U4C5</accession>
<proteinExistence type="predicted"/>
<dbReference type="Pfam" id="PF00664">
    <property type="entry name" value="ABC_membrane"/>
    <property type="match status" value="2"/>
</dbReference>
<reference evidence="10" key="1">
    <citation type="submission" date="2022-10" db="EMBL/GenBank/DDBJ databases">
        <title>The complete genomes of actinobacterial strains from the NBC collection.</title>
        <authorList>
            <person name="Joergensen T.S."/>
            <person name="Alvarez Arevalo M."/>
            <person name="Sterndorff E.B."/>
            <person name="Faurdal D."/>
            <person name="Vuksanovic O."/>
            <person name="Mourched A.-S."/>
            <person name="Charusanti P."/>
            <person name="Shaw S."/>
            <person name="Blin K."/>
            <person name="Weber T."/>
        </authorList>
    </citation>
    <scope>NUCLEOTIDE SEQUENCE</scope>
    <source>
        <strain evidence="10">NBC_00222</strain>
    </source>
</reference>
<feature type="domain" description="ABC transmembrane type-1" evidence="9">
    <location>
        <begin position="623"/>
        <end position="905"/>
    </location>
</feature>
<dbReference type="CDD" id="cd18546">
    <property type="entry name" value="ABC_6TM_Rv0194_D2_like"/>
    <property type="match status" value="1"/>
</dbReference>
<feature type="transmembrane region" description="Helical" evidence="7">
    <location>
        <begin position="622"/>
        <end position="643"/>
    </location>
</feature>
<evidence type="ECO:0000256" key="7">
    <source>
        <dbReference type="SAM" id="Phobius"/>
    </source>
</evidence>
<keyword evidence="5 7" id="KW-1133">Transmembrane helix</keyword>
<evidence type="ECO:0000256" key="1">
    <source>
        <dbReference type="ARBA" id="ARBA00004651"/>
    </source>
</evidence>
<dbReference type="PANTHER" id="PTHR24221:SF629">
    <property type="entry name" value="MULTIDRUG EFFLUX ATP-BINDING_PERMEASE PROTEIN RV0194"/>
    <property type="match status" value="1"/>
</dbReference>
<organism evidence="10 11">
    <name type="scientific">Kitasatospora purpeofusca</name>
    <dbReference type="NCBI Taxonomy" id="67352"/>
    <lineage>
        <taxon>Bacteria</taxon>
        <taxon>Bacillati</taxon>
        <taxon>Actinomycetota</taxon>
        <taxon>Actinomycetes</taxon>
        <taxon>Kitasatosporales</taxon>
        <taxon>Streptomycetaceae</taxon>
        <taxon>Kitasatospora</taxon>
    </lineage>
</organism>
<comment type="subcellular location">
    <subcellularLocation>
        <location evidence="1">Cell membrane</location>
        <topology evidence="1">Multi-pass membrane protein</topology>
    </subcellularLocation>
</comment>
<dbReference type="Gene3D" id="3.40.50.300">
    <property type="entry name" value="P-loop containing nucleotide triphosphate hydrolases"/>
    <property type="match status" value="2"/>
</dbReference>
<dbReference type="InterPro" id="IPR036640">
    <property type="entry name" value="ABC1_TM_sf"/>
</dbReference>
<dbReference type="Proteomes" id="UP001432222">
    <property type="component" value="Chromosome"/>
</dbReference>
<feature type="transmembrane region" description="Helical" evidence="7">
    <location>
        <begin position="842"/>
        <end position="866"/>
    </location>
</feature>
<feature type="transmembrane region" description="Helical" evidence="7">
    <location>
        <begin position="762"/>
        <end position="780"/>
    </location>
</feature>
<dbReference type="InterPro" id="IPR003593">
    <property type="entry name" value="AAA+_ATPase"/>
</dbReference>
<sequence length="1171" mass="123348">MTVPTGRGGWARRLLGHCLRHPGLLALACGSSAAGVAVMVTVPQLQRITLDEAVLADHRPLLPLVLLLTALAFAVYLLSYQRRKHSSRLALAVQHDLRTELFDALSRLDGAGHDRLRSGQTVSRADSDTALVQGFLTMAPTQLGNVLMAAGALVGMASLSPLLTAVTALAFPPLWFTAARARRRLFPADRKVQQLTGDVAEVVDHAVAAVRVVKGFGQERRELGRLDAAAHRLFLARRHAIRLTARYDPWLRALPVLGQLGTLAVGGRLVMDGRLSLGAFLAFTGYLALLVGPVRMMAGLLNTVQQARAGAGRVFEVIDTRPGVVEAADAVELPRSAAPAVQFDRVRFGYRAGEPVLDGLDLTVPAGGTVAVVGLPGSGKSTLAALLTRFYDADDGAVRVGGEDVRALTLRSLRAGVGVVPEDSFLFADTIHANIAYGRPEATEEQVAAAARAAGAHTFVTALPDGYRTLLDEGGLPLSGGQRQRLVLARALLDDPPVLVLDDATSAVDARTEAGIHATLRTVLAGRTGLLLARRPSTLALADRIAVLDGGRLADFGTEAELRARSPLFRRLFDEAGPDGGGRAAAAPGVPDRTAGPEMLELPEADRDLTLGRLLRPLRRPLLLALLLVAADTAGVLLTPFLVRTGIDSGVSRDRPEVLTAVAALGALAVLVGAGIQSVSIRTTAGTAELLLHRLRTTAFGHLQRLGLAFYEREGAGRLLARMTTDVDAFAGFLRDGLVQALIGGLTLIGTVAVLLALDPAAGLPACAMLPLMALATVLFRRASSRAYGAARKRAGAVTSDLRENLAGMRVTQAFRREDERRARFAERSDGYRRSRGRAQRALALFWPFGQLLAGLSAALVLLVGGERVREGSMSAGALLACLLYLDLLFAPVQQLVQALDGYQQAAVGLRGLRELAAEPTAPTPAARPLLLPARSPGELVLDRVEFGYDPDRPPVLRGLSLTIRAGETVALVGASGAGKSTLAKLVSRFYDVTGGAVLLDGTDIRDLDVTEYRQRVAIVPQENSLLPGTVREVIAYGRPWAGDAEIEAAARAVGAHAMIAGLPDGYGHRLAEGGRDLSAGQRQLLALARAVLTGPAVLVLDEATGALDPETEAAVLAAAGRPTTLVIAHRPSTAARADRVVLLEEGRAVAVGNHEELLAAGGAYAGWHRS</sequence>
<keyword evidence="6 7" id="KW-0472">Membrane</keyword>
<dbReference type="PROSITE" id="PS50893">
    <property type="entry name" value="ABC_TRANSPORTER_2"/>
    <property type="match status" value="2"/>
</dbReference>
<evidence type="ECO:0000313" key="11">
    <source>
        <dbReference type="Proteomes" id="UP001432222"/>
    </source>
</evidence>
<keyword evidence="3" id="KW-0547">Nucleotide-binding</keyword>
<evidence type="ECO:0000256" key="2">
    <source>
        <dbReference type="ARBA" id="ARBA00022692"/>
    </source>
</evidence>
<feature type="transmembrane region" description="Helical" evidence="7">
    <location>
        <begin position="277"/>
        <end position="298"/>
    </location>
</feature>
<feature type="transmembrane region" description="Helical" evidence="7">
    <location>
        <begin position="61"/>
        <end position="79"/>
    </location>
</feature>
<feature type="transmembrane region" description="Helical" evidence="7">
    <location>
        <begin position="21"/>
        <end position="41"/>
    </location>
</feature>
<keyword evidence="4 10" id="KW-0067">ATP-binding</keyword>
<dbReference type="SMART" id="SM00382">
    <property type="entry name" value="AAA"/>
    <property type="match status" value="2"/>
</dbReference>
<name>A0ABZ1U4C5_9ACTN</name>
<dbReference type="PROSITE" id="PS00211">
    <property type="entry name" value="ABC_TRANSPORTER_1"/>
    <property type="match status" value="2"/>
</dbReference>
<evidence type="ECO:0000256" key="3">
    <source>
        <dbReference type="ARBA" id="ARBA00022741"/>
    </source>
</evidence>
<evidence type="ECO:0000259" key="8">
    <source>
        <dbReference type="PROSITE" id="PS50893"/>
    </source>
</evidence>
<dbReference type="PROSITE" id="PS50929">
    <property type="entry name" value="ABC_TM1F"/>
    <property type="match status" value="2"/>
</dbReference>
<dbReference type="SUPFAM" id="SSF52540">
    <property type="entry name" value="P-loop containing nucleoside triphosphate hydrolases"/>
    <property type="match status" value="2"/>
</dbReference>
<dbReference type="InterPro" id="IPR011527">
    <property type="entry name" value="ABC1_TM_dom"/>
</dbReference>
<evidence type="ECO:0000256" key="6">
    <source>
        <dbReference type="ARBA" id="ARBA00023136"/>
    </source>
</evidence>
<evidence type="ECO:0000313" key="10">
    <source>
        <dbReference type="EMBL" id="WUQ85655.1"/>
    </source>
</evidence>